<gene>
    <name evidence="2" type="ORF">U0070_014204</name>
</gene>
<dbReference type="AlphaFoldDB" id="A0AAW0IPE3"/>
<evidence type="ECO:0000256" key="1">
    <source>
        <dbReference type="SAM" id="MobiDB-lite"/>
    </source>
</evidence>
<proteinExistence type="predicted"/>
<sequence length="105" mass="11744">MGSGNSVTPREQRSSGGVVGAQEEDMFKNNHHDHKQRVEAMIKNINTISLEMKKMKELSHILLCDLNLHFGQPKKTEEPKEAETSHSFEETEIPDVALASISLSD</sequence>
<comment type="caution">
    <text evidence="2">The sequence shown here is derived from an EMBL/GenBank/DDBJ whole genome shotgun (WGS) entry which is preliminary data.</text>
</comment>
<dbReference type="Proteomes" id="UP001488838">
    <property type="component" value="Unassembled WGS sequence"/>
</dbReference>
<evidence type="ECO:0000313" key="3">
    <source>
        <dbReference type="Proteomes" id="UP001488838"/>
    </source>
</evidence>
<name>A0AAW0IPE3_MYOGA</name>
<dbReference type="EMBL" id="JBBHLL010000107">
    <property type="protein sequence ID" value="KAK7815991.1"/>
    <property type="molecule type" value="Genomic_DNA"/>
</dbReference>
<feature type="compositionally biased region" description="Basic and acidic residues" evidence="1">
    <location>
        <begin position="74"/>
        <end position="89"/>
    </location>
</feature>
<feature type="region of interest" description="Disordered" evidence="1">
    <location>
        <begin position="1"/>
        <end position="29"/>
    </location>
</feature>
<evidence type="ECO:0000313" key="2">
    <source>
        <dbReference type="EMBL" id="KAK7815991.1"/>
    </source>
</evidence>
<accession>A0AAW0IPE3</accession>
<organism evidence="2 3">
    <name type="scientific">Myodes glareolus</name>
    <name type="common">Bank vole</name>
    <name type="synonym">Clethrionomys glareolus</name>
    <dbReference type="NCBI Taxonomy" id="447135"/>
    <lineage>
        <taxon>Eukaryota</taxon>
        <taxon>Metazoa</taxon>
        <taxon>Chordata</taxon>
        <taxon>Craniata</taxon>
        <taxon>Vertebrata</taxon>
        <taxon>Euteleostomi</taxon>
        <taxon>Mammalia</taxon>
        <taxon>Eutheria</taxon>
        <taxon>Euarchontoglires</taxon>
        <taxon>Glires</taxon>
        <taxon>Rodentia</taxon>
        <taxon>Myomorpha</taxon>
        <taxon>Muroidea</taxon>
        <taxon>Cricetidae</taxon>
        <taxon>Arvicolinae</taxon>
        <taxon>Myodes</taxon>
    </lineage>
</organism>
<protein>
    <submittedName>
        <fullName evidence="2">Uncharacterized protein</fullName>
    </submittedName>
</protein>
<keyword evidence="3" id="KW-1185">Reference proteome</keyword>
<reference evidence="2 3" key="1">
    <citation type="journal article" date="2023" name="bioRxiv">
        <title>Conserved and derived expression patterns and positive selection on dental genes reveal complex evolutionary context of ever-growing rodent molars.</title>
        <authorList>
            <person name="Calamari Z.T."/>
            <person name="Song A."/>
            <person name="Cohen E."/>
            <person name="Akter M."/>
            <person name="Roy R.D."/>
            <person name="Hallikas O."/>
            <person name="Christensen M.M."/>
            <person name="Li P."/>
            <person name="Marangoni P."/>
            <person name="Jernvall J."/>
            <person name="Klein O.D."/>
        </authorList>
    </citation>
    <scope>NUCLEOTIDE SEQUENCE [LARGE SCALE GENOMIC DNA]</scope>
    <source>
        <strain evidence="2">V071</strain>
    </source>
</reference>
<feature type="region of interest" description="Disordered" evidence="1">
    <location>
        <begin position="72"/>
        <end position="93"/>
    </location>
</feature>